<proteinExistence type="predicted"/>
<accession>A0A2J7ZPE7</accession>
<dbReference type="Proteomes" id="UP000236333">
    <property type="component" value="Unassembled WGS sequence"/>
</dbReference>
<keyword evidence="2" id="KW-1185">Reference proteome</keyword>
<gene>
    <name evidence="1" type="ORF">TSOC_011897</name>
</gene>
<comment type="caution">
    <text evidence="1">The sequence shown here is derived from an EMBL/GenBank/DDBJ whole genome shotgun (WGS) entry which is preliminary data.</text>
</comment>
<name>A0A2J7ZPE7_9CHLO</name>
<dbReference type="InterPro" id="IPR011050">
    <property type="entry name" value="Pectin_lyase_fold/virulence"/>
</dbReference>
<organism evidence="1 2">
    <name type="scientific">Tetrabaena socialis</name>
    <dbReference type="NCBI Taxonomy" id="47790"/>
    <lineage>
        <taxon>Eukaryota</taxon>
        <taxon>Viridiplantae</taxon>
        <taxon>Chlorophyta</taxon>
        <taxon>core chlorophytes</taxon>
        <taxon>Chlorophyceae</taxon>
        <taxon>CS clade</taxon>
        <taxon>Chlamydomonadales</taxon>
        <taxon>Tetrabaenaceae</taxon>
        <taxon>Tetrabaena</taxon>
    </lineage>
</organism>
<sequence>MQASLYCYSGDSSTPSQPFVTVEVGALLAPYLDHRGVRVTVMPAAGNTSLPLPPHWGISIKNVTHLTLFNSSLENIPLSPGGPLFECWECAEVTVKNLTLRGLGPPAVDLLLWGGRYNVHGAVQFTGAQSIILSSFACSDVQGAHGFACLLVDFKLSIRDGVMENNTVVPATASYATSSEPLRRLLNGRLQGTGALAIIGNSPSSSQLNLEVQDCRLNGNNGGSGAAIFSSMQMTDAGLILLFTHAPRL</sequence>
<evidence type="ECO:0000313" key="1">
    <source>
        <dbReference type="EMBL" id="PNH02139.1"/>
    </source>
</evidence>
<dbReference type="EMBL" id="PGGS01000715">
    <property type="protein sequence ID" value="PNH02139.1"/>
    <property type="molecule type" value="Genomic_DNA"/>
</dbReference>
<reference evidence="1 2" key="1">
    <citation type="journal article" date="2017" name="Mol. Biol. Evol.">
        <title>The 4-celled Tetrabaena socialis nuclear genome reveals the essential components for genetic control of cell number at the origin of multicellularity in the volvocine lineage.</title>
        <authorList>
            <person name="Featherston J."/>
            <person name="Arakaki Y."/>
            <person name="Hanschen E.R."/>
            <person name="Ferris P.J."/>
            <person name="Michod R.E."/>
            <person name="Olson B.J.S.C."/>
            <person name="Nozaki H."/>
            <person name="Durand P.M."/>
        </authorList>
    </citation>
    <scope>NUCLEOTIDE SEQUENCE [LARGE SCALE GENOMIC DNA]</scope>
    <source>
        <strain evidence="1 2">NIES-571</strain>
    </source>
</reference>
<protein>
    <submittedName>
        <fullName evidence="1">Uncharacterized protein</fullName>
    </submittedName>
</protein>
<dbReference type="OrthoDB" id="552852at2759"/>
<dbReference type="AlphaFoldDB" id="A0A2J7ZPE7"/>
<dbReference type="SUPFAM" id="SSF51126">
    <property type="entry name" value="Pectin lyase-like"/>
    <property type="match status" value="1"/>
</dbReference>
<evidence type="ECO:0000313" key="2">
    <source>
        <dbReference type="Proteomes" id="UP000236333"/>
    </source>
</evidence>